<dbReference type="EMBL" id="VBOR01000021">
    <property type="protein sequence ID" value="TMQ51101.1"/>
    <property type="molecule type" value="Genomic_DNA"/>
</dbReference>
<comment type="caution">
    <text evidence="2">The sequence shown here is derived from an EMBL/GenBank/DDBJ whole genome shotgun (WGS) entry which is preliminary data.</text>
</comment>
<dbReference type="AlphaFoldDB" id="A0A538SIA0"/>
<reference evidence="2 3" key="1">
    <citation type="journal article" date="2019" name="Nat. Microbiol.">
        <title>Mediterranean grassland soil C-N compound turnover is dependent on rainfall and depth, and is mediated by genomically divergent microorganisms.</title>
        <authorList>
            <person name="Diamond S."/>
            <person name="Andeer P.F."/>
            <person name="Li Z."/>
            <person name="Crits-Christoph A."/>
            <person name="Burstein D."/>
            <person name="Anantharaman K."/>
            <person name="Lane K.R."/>
            <person name="Thomas B.C."/>
            <person name="Pan C."/>
            <person name="Northen T.R."/>
            <person name="Banfield J.F."/>
        </authorList>
    </citation>
    <scope>NUCLEOTIDE SEQUENCE [LARGE SCALE GENOMIC DNA]</scope>
    <source>
        <strain evidence="2">WS_1</strain>
    </source>
</reference>
<feature type="compositionally biased region" description="Basic and acidic residues" evidence="1">
    <location>
        <begin position="527"/>
        <end position="552"/>
    </location>
</feature>
<evidence type="ECO:0000313" key="3">
    <source>
        <dbReference type="Proteomes" id="UP000316292"/>
    </source>
</evidence>
<gene>
    <name evidence="2" type="ORF">E6K71_00850</name>
</gene>
<proteinExistence type="predicted"/>
<protein>
    <submittedName>
        <fullName evidence="2">Uncharacterized protein</fullName>
    </submittedName>
</protein>
<dbReference type="Proteomes" id="UP000316292">
    <property type="component" value="Unassembled WGS sequence"/>
</dbReference>
<dbReference type="InterPro" id="IPR017853">
    <property type="entry name" value="GH"/>
</dbReference>
<feature type="region of interest" description="Disordered" evidence="1">
    <location>
        <begin position="469"/>
        <end position="581"/>
    </location>
</feature>
<dbReference type="SUPFAM" id="SSF51445">
    <property type="entry name" value="(Trans)glycosidases"/>
    <property type="match status" value="1"/>
</dbReference>
<dbReference type="Gene3D" id="3.20.20.80">
    <property type="entry name" value="Glycosidases"/>
    <property type="match status" value="1"/>
</dbReference>
<organism evidence="2 3">
    <name type="scientific">Eiseniibacteriota bacterium</name>
    <dbReference type="NCBI Taxonomy" id="2212470"/>
    <lineage>
        <taxon>Bacteria</taxon>
        <taxon>Candidatus Eiseniibacteriota</taxon>
    </lineage>
</organism>
<accession>A0A538SIA0</accession>
<name>A0A538SIA0_UNCEI</name>
<evidence type="ECO:0000256" key="1">
    <source>
        <dbReference type="SAM" id="MobiDB-lite"/>
    </source>
</evidence>
<evidence type="ECO:0000313" key="2">
    <source>
        <dbReference type="EMBL" id="TMQ51101.1"/>
    </source>
</evidence>
<feature type="compositionally biased region" description="Basic and acidic residues" evidence="1">
    <location>
        <begin position="593"/>
        <end position="603"/>
    </location>
</feature>
<sequence>MLLVPALAGAKDPARYVRARGDRFEVVVNGAARPMFIRGINLGAAPPGHFPGEFAITRSDYRRWLAFARTIRANAIRVYALHPPEFYQALKDDNDAHPSDPIWLFQEVWTELPAKNDFWDPGFGKEFEAEIRSAVDAIHGKAVLAPRPGHAAGRYTADVSPYLAGWLLGREWEPYAVRVTQEAHPAMTKFQGSYFAVDGGTAMECWLGRELDFAASYEAKRYGMAHAVSFVNWPTLDPMRHPTEAERGGKPAEHDEDAYSVNPSQVRLLKGPWPLSKTLGYFSNYHVYPYYPDFMNLDPGYAHYRDKHGACNYAGYLADLKAHTKGLPLLIGEFGVPTSRGVAHLQPQGLNHGGMSEEEQGKADVRLLEDLQATGCAGGLLFSLFDEWFKVNWLVARGEEPRERDPLWHNLLDPEENYGLLGFDPPSTVRVDGSTQDWSGVAPYASAPDGALLRSLYVTSDQNRLHLVAGSGIHAPPRSRESGRRAGQGQAPHARRAFRGPRDELLPLVARDGGRAHGAPHGSVPPRGERRGALHSAPHRDEPRARVPERRGVPGAASRLGPPPVRSRAGAELRPSGRGSELCLRSALRVVRERPPPHDRGRDSVGAFECWGPLEPFRTG</sequence>
<feature type="region of interest" description="Disordered" evidence="1">
    <location>
        <begin position="593"/>
        <end position="620"/>
    </location>
</feature>